<organism evidence="1 2">
    <name type="scientific">Salmonella enterica I</name>
    <dbReference type="NCBI Taxonomy" id="59201"/>
    <lineage>
        <taxon>Bacteria</taxon>
        <taxon>Pseudomonadati</taxon>
        <taxon>Pseudomonadota</taxon>
        <taxon>Gammaproteobacteria</taxon>
        <taxon>Enterobacterales</taxon>
        <taxon>Enterobacteriaceae</taxon>
        <taxon>Salmonella</taxon>
    </lineage>
</organism>
<evidence type="ECO:0000313" key="1">
    <source>
        <dbReference type="EMBL" id="SUH33987.1"/>
    </source>
</evidence>
<evidence type="ECO:0000313" key="2">
    <source>
        <dbReference type="Proteomes" id="UP000254712"/>
    </source>
</evidence>
<gene>
    <name evidence="1" type="ORF">NCTC8261_00155</name>
</gene>
<dbReference type="AlphaFoldDB" id="A0A379WIM3"/>
<protein>
    <submittedName>
        <fullName evidence="1">Uncharacterized protein</fullName>
    </submittedName>
</protein>
<proteinExistence type="predicted"/>
<sequence length="39" mass="4565">MERISQMKALPGKAAEDQRLCCYLNQKLYLTPSRPWVLL</sequence>
<reference evidence="1 2" key="1">
    <citation type="submission" date="2018-06" db="EMBL/GenBank/DDBJ databases">
        <authorList>
            <consortium name="Pathogen Informatics"/>
            <person name="Doyle S."/>
        </authorList>
    </citation>
    <scope>NUCLEOTIDE SEQUENCE [LARGE SCALE GENOMIC DNA]</scope>
    <source>
        <strain evidence="1 2">NCTC8261</strain>
    </source>
</reference>
<dbReference type="EMBL" id="UGXT01000002">
    <property type="protein sequence ID" value="SUH33987.1"/>
    <property type="molecule type" value="Genomic_DNA"/>
</dbReference>
<accession>A0A379WIM3</accession>
<name>A0A379WIM3_SALET</name>
<dbReference type="Proteomes" id="UP000254712">
    <property type="component" value="Unassembled WGS sequence"/>
</dbReference>